<evidence type="ECO:0000313" key="2">
    <source>
        <dbReference type="Proteomes" id="UP001139981"/>
    </source>
</evidence>
<dbReference type="Proteomes" id="UP001139981">
    <property type="component" value="Unassembled WGS sequence"/>
</dbReference>
<protein>
    <submittedName>
        <fullName evidence="1">Uncharacterized protein</fullName>
    </submittedName>
</protein>
<sequence>MHMPKFTSSPMPGRKAQPGHDGIIYTQASDFVHPAEIDKQRISTPTSAKPMGIVDVTANDWVYTGGEPSREELHTIKKHTRQTAHVLGAGLRKRVSEALGQTTQ</sequence>
<reference evidence="1" key="1">
    <citation type="submission" date="2022-07" db="EMBL/GenBank/DDBJ databases">
        <title>Phylogenomic reconstructions and comparative analyses of Kickxellomycotina fungi.</title>
        <authorList>
            <person name="Reynolds N.K."/>
            <person name="Stajich J.E."/>
            <person name="Barry K."/>
            <person name="Grigoriev I.V."/>
            <person name="Crous P."/>
            <person name="Smith M.E."/>
        </authorList>
    </citation>
    <scope>NUCLEOTIDE SEQUENCE</scope>
    <source>
        <strain evidence="1">CBS 190363</strain>
    </source>
</reference>
<name>A0ACC1M3R4_9FUNG</name>
<gene>
    <name evidence="1" type="ORF">IWW38_002258</name>
</gene>
<accession>A0ACC1M3R4</accession>
<keyword evidence="2" id="KW-1185">Reference proteome</keyword>
<organism evidence="1 2">
    <name type="scientific">Coemansia aciculifera</name>
    <dbReference type="NCBI Taxonomy" id="417176"/>
    <lineage>
        <taxon>Eukaryota</taxon>
        <taxon>Fungi</taxon>
        <taxon>Fungi incertae sedis</taxon>
        <taxon>Zoopagomycota</taxon>
        <taxon>Kickxellomycotina</taxon>
        <taxon>Kickxellomycetes</taxon>
        <taxon>Kickxellales</taxon>
        <taxon>Kickxellaceae</taxon>
        <taxon>Coemansia</taxon>
    </lineage>
</organism>
<proteinExistence type="predicted"/>
<comment type="caution">
    <text evidence="1">The sequence shown here is derived from an EMBL/GenBank/DDBJ whole genome shotgun (WGS) entry which is preliminary data.</text>
</comment>
<dbReference type="EMBL" id="JANBVB010000274">
    <property type="protein sequence ID" value="KAJ2895589.1"/>
    <property type="molecule type" value="Genomic_DNA"/>
</dbReference>
<evidence type="ECO:0000313" key="1">
    <source>
        <dbReference type="EMBL" id="KAJ2895589.1"/>
    </source>
</evidence>